<reference evidence="1 2" key="1">
    <citation type="submission" date="2019-07" db="EMBL/GenBank/DDBJ databases">
        <title>Lentzea xizangensis sp. nov., isolated from Qinghai-Tibetan Plateau Soils.</title>
        <authorList>
            <person name="Huang J."/>
        </authorList>
    </citation>
    <scope>NUCLEOTIDE SEQUENCE [LARGE SCALE GENOMIC DNA]</scope>
    <source>
        <strain evidence="1 2">FXJ1.1311</strain>
    </source>
</reference>
<dbReference type="SUPFAM" id="SSF55961">
    <property type="entry name" value="Bet v1-like"/>
    <property type="match status" value="1"/>
</dbReference>
<keyword evidence="2" id="KW-1185">Reference proteome</keyword>
<dbReference type="InterPro" id="IPR023393">
    <property type="entry name" value="START-like_dom_sf"/>
</dbReference>
<sequence length="140" mass="15445">MVQRVDVTVRSAAAPSEVYAYVRDGATWPSWTSLESFELEKGPEDVGGVRVFRRKNVVSREEIVELVPDKRLSYVLLSGLPLKGYRGFVDLEPDGGGTRIHWYSSFEPKVPGTGWLYRIALQKIIQSFATGLAAVAEGAA</sequence>
<dbReference type="EMBL" id="VOBR01000005">
    <property type="protein sequence ID" value="TWP52739.1"/>
    <property type="molecule type" value="Genomic_DNA"/>
</dbReference>
<dbReference type="Gene3D" id="3.30.530.20">
    <property type="match status" value="1"/>
</dbReference>
<dbReference type="AlphaFoldDB" id="A0A563EYI6"/>
<evidence type="ECO:0000313" key="1">
    <source>
        <dbReference type="EMBL" id="TWP52739.1"/>
    </source>
</evidence>
<gene>
    <name evidence="1" type="ORF">FKR81_09850</name>
</gene>
<dbReference type="Proteomes" id="UP000316639">
    <property type="component" value="Unassembled WGS sequence"/>
</dbReference>
<protein>
    <submittedName>
        <fullName evidence="1">SRPBCC family protein</fullName>
    </submittedName>
</protein>
<comment type="caution">
    <text evidence="1">The sequence shown here is derived from an EMBL/GenBank/DDBJ whole genome shotgun (WGS) entry which is preliminary data.</text>
</comment>
<dbReference type="Pfam" id="PF10604">
    <property type="entry name" value="Polyketide_cyc2"/>
    <property type="match status" value="1"/>
</dbReference>
<dbReference type="InterPro" id="IPR019587">
    <property type="entry name" value="Polyketide_cyclase/dehydratase"/>
</dbReference>
<organism evidence="1 2">
    <name type="scientific">Lentzea tibetensis</name>
    <dbReference type="NCBI Taxonomy" id="2591470"/>
    <lineage>
        <taxon>Bacteria</taxon>
        <taxon>Bacillati</taxon>
        <taxon>Actinomycetota</taxon>
        <taxon>Actinomycetes</taxon>
        <taxon>Pseudonocardiales</taxon>
        <taxon>Pseudonocardiaceae</taxon>
        <taxon>Lentzea</taxon>
    </lineage>
</organism>
<evidence type="ECO:0000313" key="2">
    <source>
        <dbReference type="Proteomes" id="UP000316639"/>
    </source>
</evidence>
<accession>A0A563EYI6</accession>
<proteinExistence type="predicted"/>
<dbReference type="OrthoDB" id="5185789at2"/>
<dbReference type="CDD" id="cd07821">
    <property type="entry name" value="PYR_PYL_RCAR_like"/>
    <property type="match status" value="1"/>
</dbReference>
<name>A0A563EYI6_9PSEU</name>